<dbReference type="GO" id="GO:0005737">
    <property type="term" value="C:cytoplasm"/>
    <property type="evidence" value="ECO:0007669"/>
    <property type="project" value="UniProtKB-SubCell"/>
</dbReference>
<comment type="subcellular location">
    <subcellularLocation>
        <location evidence="9 10">Cytoplasm</location>
    </subcellularLocation>
</comment>
<evidence type="ECO:0000256" key="4">
    <source>
        <dbReference type="ARBA" id="ARBA00022833"/>
    </source>
</evidence>
<reference evidence="11 12" key="1">
    <citation type="submission" date="2019-03" db="EMBL/GenBank/DDBJ databases">
        <title>Genomic Encyclopedia of Type Strains, Phase IV (KMG-IV): sequencing the most valuable type-strain genomes for metagenomic binning, comparative biology and taxonomic classification.</title>
        <authorList>
            <person name="Goeker M."/>
        </authorList>
    </citation>
    <scope>NUCLEOTIDE SEQUENCE [LARGE SCALE GENOMIC DNA]</scope>
    <source>
        <strain evidence="11 12">DSM 19580</strain>
    </source>
</reference>
<dbReference type="RefSeq" id="WP_131865629.1">
    <property type="nucleotide sequence ID" value="NZ_SMCR01000005.1"/>
</dbReference>
<evidence type="ECO:0000313" key="11">
    <source>
        <dbReference type="EMBL" id="TCV95525.1"/>
    </source>
</evidence>
<dbReference type="SUPFAM" id="SSF160930">
    <property type="entry name" value="FlhC-like"/>
    <property type="match status" value="1"/>
</dbReference>
<comment type="subunit">
    <text evidence="9">Heterohexamer composed of two FlhC and four FlhD subunits. Each FlhC binds a FlhD dimer, forming a heterotrimer, and a hexamer assembles by dimerization of two heterotrimers.</text>
</comment>
<dbReference type="Pfam" id="PF05280">
    <property type="entry name" value="FlhC"/>
    <property type="match status" value="1"/>
</dbReference>
<evidence type="ECO:0000256" key="1">
    <source>
        <dbReference type="ARBA" id="ARBA00022490"/>
    </source>
</evidence>
<keyword evidence="6 9" id="KW-0238">DNA-binding</keyword>
<keyword evidence="1 9" id="KW-0963">Cytoplasm</keyword>
<dbReference type="GO" id="GO:0003677">
    <property type="term" value="F:DNA binding"/>
    <property type="evidence" value="ECO:0007669"/>
    <property type="project" value="UniProtKB-UniRule"/>
</dbReference>
<dbReference type="GO" id="GO:0045893">
    <property type="term" value="P:positive regulation of DNA-templated transcription"/>
    <property type="evidence" value="ECO:0007669"/>
    <property type="project" value="InterPro"/>
</dbReference>
<keyword evidence="7 9" id="KW-0010">Activator</keyword>
<dbReference type="HAMAP" id="MF_01891">
    <property type="entry name" value="FhlC"/>
    <property type="match status" value="1"/>
</dbReference>
<gene>
    <name evidence="9" type="primary">flhC</name>
    <name evidence="11" type="ORF">EDC52_105128</name>
</gene>
<evidence type="ECO:0000256" key="6">
    <source>
        <dbReference type="ARBA" id="ARBA00023125"/>
    </source>
</evidence>
<name>A0A4R3YRD8_9GAMM</name>
<feature type="binding site" evidence="9">
    <location>
        <position position="160"/>
    </location>
    <ligand>
        <name>Zn(2+)</name>
        <dbReference type="ChEBI" id="CHEBI:29105"/>
    </ligand>
</feature>
<dbReference type="OrthoDB" id="5570801at2"/>
<dbReference type="EMBL" id="SMCR01000005">
    <property type="protein sequence ID" value="TCV95525.1"/>
    <property type="molecule type" value="Genomic_DNA"/>
</dbReference>
<keyword evidence="12" id="KW-1185">Reference proteome</keyword>
<feature type="binding site" evidence="9">
    <location>
        <position position="163"/>
    </location>
    <ligand>
        <name>Zn(2+)</name>
        <dbReference type="ChEBI" id="CHEBI:29105"/>
    </ligand>
</feature>
<evidence type="ECO:0000256" key="5">
    <source>
        <dbReference type="ARBA" id="ARBA00023015"/>
    </source>
</evidence>
<sequence>MSSGKSILQEAKDIQLAMELISLGARLPILESETGISRNRLIKLYKEVRGMPPPKGLLPFSADWFLTWEQNIHSSIFYNIYLSLLKVEEGPSIFILTKSYRLYLELCPKGQSEEGPVLGLTRAWILLRFIDSQLLGHTRCTSCGGAFITYAYHPSTMFLCSFCNPPSRAIKKRKLSENAADSLTYSLREVRNM</sequence>
<dbReference type="GO" id="GO:1902208">
    <property type="term" value="P:regulation of bacterial-type flagellum assembly"/>
    <property type="evidence" value="ECO:0007669"/>
    <property type="project" value="UniProtKB-UniRule"/>
</dbReference>
<evidence type="ECO:0000256" key="10">
    <source>
        <dbReference type="PIRNR" id="PIRNR003159"/>
    </source>
</evidence>
<comment type="similarity">
    <text evidence="9 10">Belongs to the FlhC family.</text>
</comment>
<keyword evidence="11" id="KW-0966">Cell projection</keyword>
<evidence type="ECO:0000313" key="12">
    <source>
        <dbReference type="Proteomes" id="UP000295719"/>
    </source>
</evidence>
<keyword evidence="4 9" id="KW-0862">Zinc</keyword>
<evidence type="ECO:0000256" key="8">
    <source>
        <dbReference type="ARBA" id="ARBA00023163"/>
    </source>
</evidence>
<keyword evidence="11" id="KW-0282">Flagellum</keyword>
<keyword evidence="3 9" id="KW-1005">Bacterial flagellum biogenesis</keyword>
<evidence type="ECO:0000256" key="2">
    <source>
        <dbReference type="ARBA" id="ARBA00022723"/>
    </source>
</evidence>
<dbReference type="GO" id="GO:0008270">
    <property type="term" value="F:zinc ion binding"/>
    <property type="evidence" value="ECO:0007669"/>
    <property type="project" value="UniProtKB-UniRule"/>
</dbReference>
<organism evidence="11 12">
    <name type="scientific">Biostraticola tofi</name>
    <dbReference type="NCBI Taxonomy" id="466109"/>
    <lineage>
        <taxon>Bacteria</taxon>
        <taxon>Pseudomonadati</taxon>
        <taxon>Pseudomonadota</taxon>
        <taxon>Gammaproteobacteria</taxon>
        <taxon>Enterobacterales</taxon>
        <taxon>Bruguierivoracaceae</taxon>
        <taxon>Biostraticola</taxon>
    </lineage>
</organism>
<dbReference type="GO" id="GO:0044781">
    <property type="term" value="P:bacterial-type flagellum organization"/>
    <property type="evidence" value="ECO:0007669"/>
    <property type="project" value="UniProtKB-KW"/>
</dbReference>
<keyword evidence="11" id="KW-0969">Cilium</keyword>
<feature type="binding site" evidence="9">
    <location>
        <position position="143"/>
    </location>
    <ligand>
        <name>Zn(2+)</name>
        <dbReference type="ChEBI" id="CHEBI:29105"/>
    </ligand>
</feature>
<dbReference type="Proteomes" id="UP000295719">
    <property type="component" value="Unassembled WGS sequence"/>
</dbReference>
<evidence type="ECO:0000256" key="9">
    <source>
        <dbReference type="HAMAP-Rule" id="MF_01891"/>
    </source>
</evidence>
<proteinExistence type="inferred from homology"/>
<keyword evidence="2 9" id="KW-0479">Metal-binding</keyword>
<protein>
    <recommendedName>
        <fullName evidence="9 10">Flagellar transcriptional regulator FlhC</fullName>
    </recommendedName>
</protein>
<comment type="cofactor">
    <cofactor evidence="9">
        <name>Zn(2+)</name>
        <dbReference type="ChEBI" id="CHEBI:29105"/>
    </cofactor>
    <text evidence="9">Binds 1 zinc ion per subunit.</text>
</comment>
<comment type="caution">
    <text evidence="11">The sequence shown here is derived from an EMBL/GenBank/DDBJ whole genome shotgun (WGS) entry which is preliminary data.</text>
</comment>
<evidence type="ECO:0000256" key="3">
    <source>
        <dbReference type="ARBA" id="ARBA00022795"/>
    </source>
</evidence>
<comment type="function">
    <text evidence="9">Functions in complex with FlhD as a master transcriptional regulator that regulates transcription of several flagellar and non-flagellar operons by binding to their promoter region. Activates expression of class 2 flagellar genes, including fliA, which is a flagellum-specific sigma factor that turns on the class 3 genes. Also regulates genes whose products function in a variety of physiological pathways.</text>
</comment>
<feature type="binding site" evidence="9">
    <location>
        <position position="140"/>
    </location>
    <ligand>
        <name>Zn(2+)</name>
        <dbReference type="ChEBI" id="CHEBI:29105"/>
    </ligand>
</feature>
<keyword evidence="5 9" id="KW-0805">Transcription regulation</keyword>
<keyword evidence="8 9" id="KW-0804">Transcription</keyword>
<dbReference type="InterPro" id="IPR007944">
    <property type="entry name" value="FlhC"/>
</dbReference>
<dbReference type="NCBIfam" id="NF009365">
    <property type="entry name" value="PRK12722.1"/>
    <property type="match status" value="1"/>
</dbReference>
<evidence type="ECO:0000256" key="7">
    <source>
        <dbReference type="ARBA" id="ARBA00023159"/>
    </source>
</evidence>
<accession>A0A4R3YRD8</accession>
<dbReference type="PIRSF" id="PIRSF003159">
    <property type="entry name" value="FlhC"/>
    <property type="match status" value="1"/>
</dbReference>
<dbReference type="AlphaFoldDB" id="A0A4R3YRD8"/>